<keyword evidence="3 7" id="KW-0812">Transmembrane</keyword>
<dbReference type="PRINTS" id="PR01988">
    <property type="entry name" value="EXPORTERBACE"/>
</dbReference>
<protein>
    <submittedName>
        <fullName evidence="8">MFS transporter</fullName>
    </submittedName>
</protein>
<dbReference type="EMBL" id="JBHSPA010000097">
    <property type="protein sequence ID" value="MFC5833830.1"/>
    <property type="molecule type" value="Genomic_DNA"/>
</dbReference>
<feature type="transmembrane region" description="Helical" evidence="7">
    <location>
        <begin position="278"/>
        <end position="302"/>
    </location>
</feature>
<comment type="caution">
    <text evidence="8">The sequence shown here is derived from an EMBL/GenBank/DDBJ whole genome shotgun (WGS) entry which is preliminary data.</text>
</comment>
<reference evidence="9" key="1">
    <citation type="journal article" date="2019" name="Int. J. Syst. Evol. Microbiol.">
        <title>The Global Catalogue of Microorganisms (GCM) 10K type strain sequencing project: providing services to taxonomists for standard genome sequencing and annotation.</title>
        <authorList>
            <consortium name="The Broad Institute Genomics Platform"/>
            <consortium name="The Broad Institute Genome Sequencing Center for Infectious Disease"/>
            <person name="Wu L."/>
            <person name="Ma J."/>
        </authorList>
    </citation>
    <scope>NUCLEOTIDE SEQUENCE [LARGE SCALE GENOMIC DNA]</scope>
    <source>
        <strain evidence="9">CCUG 53903</strain>
    </source>
</reference>
<evidence type="ECO:0000256" key="6">
    <source>
        <dbReference type="SAM" id="MobiDB-lite"/>
    </source>
</evidence>
<dbReference type="Gene3D" id="1.20.1250.20">
    <property type="entry name" value="MFS general substrate transporter like domains"/>
    <property type="match status" value="1"/>
</dbReference>
<accession>A0ABW1D9W2</accession>
<evidence type="ECO:0000256" key="3">
    <source>
        <dbReference type="ARBA" id="ARBA00022692"/>
    </source>
</evidence>
<feature type="transmembrane region" description="Helical" evidence="7">
    <location>
        <begin position="235"/>
        <end position="258"/>
    </location>
</feature>
<dbReference type="SUPFAM" id="SSF103473">
    <property type="entry name" value="MFS general substrate transporter"/>
    <property type="match status" value="1"/>
</dbReference>
<comment type="subcellular location">
    <subcellularLocation>
        <location evidence="1">Cell membrane</location>
        <topology evidence="1">Multi-pass membrane protein</topology>
    </subcellularLocation>
</comment>
<keyword evidence="2" id="KW-1003">Cell membrane</keyword>
<evidence type="ECO:0000256" key="2">
    <source>
        <dbReference type="ARBA" id="ARBA00022475"/>
    </source>
</evidence>
<keyword evidence="9" id="KW-1185">Reference proteome</keyword>
<dbReference type="PANTHER" id="PTHR23513:SF11">
    <property type="entry name" value="STAPHYLOFERRIN A TRANSPORTER"/>
    <property type="match status" value="1"/>
</dbReference>
<feature type="transmembrane region" description="Helical" evidence="7">
    <location>
        <begin position="38"/>
        <end position="62"/>
    </location>
</feature>
<keyword evidence="5 7" id="KW-0472">Membrane</keyword>
<evidence type="ECO:0000256" key="4">
    <source>
        <dbReference type="ARBA" id="ARBA00022989"/>
    </source>
</evidence>
<dbReference type="PANTHER" id="PTHR23513">
    <property type="entry name" value="INTEGRAL MEMBRANE EFFLUX PROTEIN-RELATED"/>
    <property type="match status" value="1"/>
</dbReference>
<name>A0ABW1D9W2_9ACTN</name>
<dbReference type="Proteomes" id="UP001596058">
    <property type="component" value="Unassembled WGS sequence"/>
</dbReference>
<dbReference type="InterPro" id="IPR011701">
    <property type="entry name" value="MFS"/>
</dbReference>
<dbReference type="Pfam" id="PF07690">
    <property type="entry name" value="MFS_1"/>
    <property type="match status" value="1"/>
</dbReference>
<feature type="transmembrane region" description="Helical" evidence="7">
    <location>
        <begin position="387"/>
        <end position="411"/>
    </location>
</feature>
<evidence type="ECO:0000256" key="7">
    <source>
        <dbReference type="SAM" id="Phobius"/>
    </source>
</evidence>
<organism evidence="8 9">
    <name type="scientific">Nonomuraea insulae</name>
    <dbReference type="NCBI Taxonomy" id="1616787"/>
    <lineage>
        <taxon>Bacteria</taxon>
        <taxon>Bacillati</taxon>
        <taxon>Actinomycetota</taxon>
        <taxon>Actinomycetes</taxon>
        <taxon>Streptosporangiales</taxon>
        <taxon>Streptosporangiaceae</taxon>
        <taxon>Nonomuraea</taxon>
    </lineage>
</organism>
<feature type="compositionally biased region" description="Polar residues" evidence="6">
    <location>
        <begin position="14"/>
        <end position="27"/>
    </location>
</feature>
<feature type="transmembrane region" description="Helical" evidence="7">
    <location>
        <begin position="101"/>
        <end position="121"/>
    </location>
</feature>
<sequence>MPETDAPESRDQEPSPTDLASTTSRASGQPLRSPAFRWFFAGWSISMAGSAMSPVALAFGVLEVTDSAAWLSAVITASMVPMVATMILGGGIADRYRRDTVLRLAGLGAGVSQAVVAILLLTHQHPALLLPPAVLNGIFQALTKPAMRGIVPQLASGRGIQQANSLLASARNITLMVGPTAAGLLTVSVGGGWAIAADAVSFLLAAICFARISLPDLPPRAEGGPTMFGELRQGWSYFSSHPWIWSVTLAFAVFNAVYMGVWQILGPVIARDTIGAEGWGLVLSTRGVGALLATVVMVKLTVRRPMVPALSSMTLAAVPLILLGTGANTFWLAAAAFAAGASAEFFTVVWSTVWNIHVPERLSSRVGAYDEFGSFVSIPLGQLSVPVLAAVFGTAAVTITGGALLATAMLLPLLLPSLRRIEVNASKAD</sequence>
<keyword evidence="4 7" id="KW-1133">Transmembrane helix</keyword>
<dbReference type="CDD" id="cd06173">
    <property type="entry name" value="MFS_MefA_like"/>
    <property type="match status" value="1"/>
</dbReference>
<dbReference type="RefSeq" id="WP_379523244.1">
    <property type="nucleotide sequence ID" value="NZ_JBHSPA010000097.1"/>
</dbReference>
<feature type="transmembrane region" description="Helical" evidence="7">
    <location>
        <begin position="193"/>
        <end position="214"/>
    </location>
</feature>
<dbReference type="InterPro" id="IPR022324">
    <property type="entry name" value="Bacilysin_exporter_BacE_put"/>
</dbReference>
<proteinExistence type="predicted"/>
<gene>
    <name evidence="8" type="ORF">ACFPZ3_59160</name>
</gene>
<feature type="region of interest" description="Disordered" evidence="6">
    <location>
        <begin position="1"/>
        <end position="29"/>
    </location>
</feature>
<evidence type="ECO:0000313" key="8">
    <source>
        <dbReference type="EMBL" id="MFC5833830.1"/>
    </source>
</evidence>
<evidence type="ECO:0000256" key="5">
    <source>
        <dbReference type="ARBA" id="ARBA00023136"/>
    </source>
</evidence>
<feature type="transmembrane region" description="Helical" evidence="7">
    <location>
        <begin position="68"/>
        <end position="89"/>
    </location>
</feature>
<feature type="transmembrane region" description="Helical" evidence="7">
    <location>
        <begin position="314"/>
        <end position="339"/>
    </location>
</feature>
<evidence type="ECO:0000313" key="9">
    <source>
        <dbReference type="Proteomes" id="UP001596058"/>
    </source>
</evidence>
<evidence type="ECO:0000256" key="1">
    <source>
        <dbReference type="ARBA" id="ARBA00004651"/>
    </source>
</evidence>
<dbReference type="InterPro" id="IPR036259">
    <property type="entry name" value="MFS_trans_sf"/>
</dbReference>